<keyword evidence="1" id="KW-0472">Membrane</keyword>
<sequence>MRNKNLQKQQGHQVLQQEWKRCREVQLTLRIFNESNCYLQCVQNLWYFYESILLGYFGIRIMLDDIVLGLSFLGLGVLSATFFILMYRRAFVIPVKIEEHKTRIKELVILCGTDNATVDILVRNVDSVKSIGIQVGHYMTMHRLSAVMFVDFVSQNILSLLLAY</sequence>
<keyword evidence="1" id="KW-0812">Transmembrane</keyword>
<evidence type="ECO:0000313" key="2">
    <source>
        <dbReference type="EMBL" id="CAG7829017.1"/>
    </source>
</evidence>
<evidence type="ECO:0000313" key="3">
    <source>
        <dbReference type="Proteomes" id="UP000708208"/>
    </source>
</evidence>
<dbReference type="EMBL" id="CAJVCH010549825">
    <property type="protein sequence ID" value="CAG7829017.1"/>
    <property type="molecule type" value="Genomic_DNA"/>
</dbReference>
<accession>A0A8J2PUW4</accession>
<evidence type="ECO:0000256" key="1">
    <source>
        <dbReference type="SAM" id="Phobius"/>
    </source>
</evidence>
<name>A0A8J2PUW4_9HEXA</name>
<organism evidence="2 3">
    <name type="scientific">Allacma fusca</name>
    <dbReference type="NCBI Taxonomy" id="39272"/>
    <lineage>
        <taxon>Eukaryota</taxon>
        <taxon>Metazoa</taxon>
        <taxon>Ecdysozoa</taxon>
        <taxon>Arthropoda</taxon>
        <taxon>Hexapoda</taxon>
        <taxon>Collembola</taxon>
        <taxon>Symphypleona</taxon>
        <taxon>Sminthuridae</taxon>
        <taxon>Allacma</taxon>
    </lineage>
</organism>
<feature type="transmembrane region" description="Helical" evidence="1">
    <location>
        <begin position="69"/>
        <end position="87"/>
    </location>
</feature>
<dbReference type="AlphaFoldDB" id="A0A8J2PUW4"/>
<gene>
    <name evidence="2" type="ORF">AFUS01_LOCUS38904</name>
</gene>
<protein>
    <submittedName>
        <fullName evidence="2">Uncharacterized protein</fullName>
    </submittedName>
</protein>
<reference evidence="2" key="1">
    <citation type="submission" date="2021-06" db="EMBL/GenBank/DDBJ databases">
        <authorList>
            <person name="Hodson N. C."/>
            <person name="Mongue J. A."/>
            <person name="Jaron S. K."/>
        </authorList>
    </citation>
    <scope>NUCLEOTIDE SEQUENCE</scope>
</reference>
<dbReference type="Proteomes" id="UP000708208">
    <property type="component" value="Unassembled WGS sequence"/>
</dbReference>
<proteinExistence type="predicted"/>
<keyword evidence="1" id="KW-1133">Transmembrane helix</keyword>
<comment type="caution">
    <text evidence="2">The sequence shown here is derived from an EMBL/GenBank/DDBJ whole genome shotgun (WGS) entry which is preliminary data.</text>
</comment>
<feature type="transmembrane region" description="Helical" evidence="1">
    <location>
        <begin position="45"/>
        <end position="63"/>
    </location>
</feature>
<keyword evidence="3" id="KW-1185">Reference proteome</keyword>